<evidence type="ECO:0000313" key="3">
    <source>
        <dbReference type="Proteomes" id="UP000494117"/>
    </source>
</evidence>
<sequence>MARELLHKGGILALWTAGSVALAGSAPSLQSEDICMIFDRKYAIPMAVAAAAAVVTVAAPLAFAQQADASGEVRRVDPAAGKVTIKHDAIKALDLPAMTLVYEADPALLAKIKAGDKVRFTAVRKDGKYIVTAISN</sequence>
<organism evidence="2 3">
    <name type="scientific">Achromobacter anxifer</name>
    <dbReference type="NCBI Taxonomy" id="1287737"/>
    <lineage>
        <taxon>Bacteria</taxon>
        <taxon>Pseudomonadati</taxon>
        <taxon>Pseudomonadota</taxon>
        <taxon>Betaproteobacteria</taxon>
        <taxon>Burkholderiales</taxon>
        <taxon>Alcaligenaceae</taxon>
        <taxon>Achromobacter</taxon>
    </lineage>
</organism>
<evidence type="ECO:0000313" key="2">
    <source>
        <dbReference type="EMBL" id="CAB3883622.1"/>
    </source>
</evidence>
<name>A0A6S7DHG3_9BURK</name>
<reference evidence="2 3" key="1">
    <citation type="submission" date="2020-04" db="EMBL/GenBank/DDBJ databases">
        <authorList>
            <person name="De Canck E."/>
        </authorList>
    </citation>
    <scope>NUCLEOTIDE SEQUENCE [LARGE SCALE GENOMIC DNA]</scope>
    <source>
        <strain evidence="2 3">LMG 26858</strain>
    </source>
</reference>
<accession>A0A6S7DHG3</accession>
<dbReference type="Pfam" id="PF11604">
    <property type="entry name" value="CusF_Ec"/>
    <property type="match status" value="1"/>
</dbReference>
<feature type="transmembrane region" description="Helical" evidence="1">
    <location>
        <begin position="41"/>
        <end position="64"/>
    </location>
</feature>
<dbReference type="AlphaFoldDB" id="A0A6S7DHG3"/>
<keyword evidence="3" id="KW-1185">Reference proteome</keyword>
<gene>
    <name evidence="2" type="ORF">LMG26858_03359</name>
</gene>
<dbReference type="InterPro" id="IPR042230">
    <property type="entry name" value="CusF_sf"/>
</dbReference>
<evidence type="ECO:0000256" key="1">
    <source>
        <dbReference type="SAM" id="Phobius"/>
    </source>
</evidence>
<keyword evidence="1" id="KW-0812">Transmembrane</keyword>
<keyword evidence="1" id="KW-0472">Membrane</keyword>
<evidence type="ECO:0008006" key="4">
    <source>
        <dbReference type="Google" id="ProtNLM"/>
    </source>
</evidence>
<keyword evidence="1" id="KW-1133">Transmembrane helix</keyword>
<proteinExistence type="predicted"/>
<dbReference type="EMBL" id="CADILG010000025">
    <property type="protein sequence ID" value="CAB3883622.1"/>
    <property type="molecule type" value="Genomic_DNA"/>
</dbReference>
<dbReference type="InterPro" id="IPR021647">
    <property type="entry name" value="CusF_Ec"/>
</dbReference>
<dbReference type="Gene3D" id="2.40.50.320">
    <property type="entry name" value="Copper binding periplasmic protein CusF"/>
    <property type="match status" value="1"/>
</dbReference>
<dbReference type="Proteomes" id="UP000494117">
    <property type="component" value="Unassembled WGS sequence"/>
</dbReference>
<protein>
    <recommendedName>
        <fullName evidence="4">Cation efflux system protein CusF</fullName>
    </recommendedName>
</protein>